<accession>A0A495SDA6</accession>
<evidence type="ECO:0000313" key="1">
    <source>
        <dbReference type="EMBL" id="RKS97846.1"/>
    </source>
</evidence>
<comment type="caution">
    <text evidence="1">The sequence shown here is derived from an EMBL/GenBank/DDBJ whole genome shotgun (WGS) entry which is preliminary data.</text>
</comment>
<protein>
    <submittedName>
        <fullName evidence="1">Uncharacterized protein</fullName>
    </submittedName>
</protein>
<proteinExistence type="predicted"/>
<name>A0A495SDA6_9FLAO</name>
<dbReference type="EMBL" id="RBXB01000002">
    <property type="protein sequence ID" value="RKS97846.1"/>
    <property type="molecule type" value="Genomic_DNA"/>
</dbReference>
<reference evidence="1 2" key="1">
    <citation type="submission" date="2018-10" db="EMBL/GenBank/DDBJ databases">
        <title>Genomic Encyclopedia of Archaeal and Bacterial Type Strains, Phase II (KMG-II): from individual species to whole genera.</title>
        <authorList>
            <person name="Goeker M."/>
        </authorList>
    </citation>
    <scope>NUCLEOTIDE SEQUENCE [LARGE SCALE GENOMIC DNA]</scope>
    <source>
        <strain evidence="1 2">DSM 14219</strain>
    </source>
</reference>
<evidence type="ECO:0000313" key="2">
    <source>
        <dbReference type="Proteomes" id="UP000272428"/>
    </source>
</evidence>
<dbReference type="AlphaFoldDB" id="A0A495SDA6"/>
<dbReference type="RefSeq" id="WP_121461601.1">
    <property type="nucleotide sequence ID" value="NZ_RBXB01000002.1"/>
</dbReference>
<organism evidence="1 2">
    <name type="scientific">Chryseobacterium defluvii</name>
    <dbReference type="NCBI Taxonomy" id="160396"/>
    <lineage>
        <taxon>Bacteria</taxon>
        <taxon>Pseudomonadati</taxon>
        <taxon>Bacteroidota</taxon>
        <taxon>Flavobacteriia</taxon>
        <taxon>Flavobacteriales</taxon>
        <taxon>Weeksellaceae</taxon>
        <taxon>Chryseobacterium group</taxon>
        <taxon>Chryseobacterium</taxon>
    </lineage>
</organism>
<gene>
    <name evidence="1" type="ORF">BCF58_1979</name>
</gene>
<sequence>MDNSLDLFKYNNELISIKDMNNDLEISQAKWNDIFEYFLTQTSHVYFLGFKRWIENDNLMNTINFISEKILVNIGNDNRIILCKLKSNILIMDRTLINRMFYYYEYPTLIFIKDINQEEALIKYAEKLPLGDTPLTDLPYLFTASRESQLDVLWLRKSLDMDFPWKTIRSPLALNEEISRPWYKKLLNSIGFNWDIKITKNK</sequence>
<keyword evidence="2" id="KW-1185">Reference proteome</keyword>
<dbReference type="Proteomes" id="UP000272428">
    <property type="component" value="Unassembled WGS sequence"/>
</dbReference>